<dbReference type="FunFam" id="3.40.50.2000:FF:000055">
    <property type="entry name" value="Glycosyltransferase"/>
    <property type="match status" value="1"/>
</dbReference>
<reference evidence="6" key="1">
    <citation type="submission" date="2023-07" db="EMBL/GenBank/DDBJ databases">
        <title>A chromosome-level genome assembly of Lolium multiflorum.</title>
        <authorList>
            <person name="Chen Y."/>
            <person name="Copetti D."/>
            <person name="Kolliker R."/>
            <person name="Studer B."/>
        </authorList>
    </citation>
    <scope>NUCLEOTIDE SEQUENCE</scope>
    <source>
        <strain evidence="6">02402/16</strain>
        <tissue evidence="6">Leaf</tissue>
    </source>
</reference>
<evidence type="ECO:0000256" key="1">
    <source>
        <dbReference type="ARBA" id="ARBA00009995"/>
    </source>
</evidence>
<dbReference type="PANTHER" id="PTHR11926:SF1405">
    <property type="entry name" value="GLYCOSYLTRANSFERASE"/>
    <property type="match status" value="1"/>
</dbReference>
<keyword evidence="3" id="KW-0175">Coiled coil</keyword>
<feature type="domain" description="Retrovirus-related Pol polyprotein from transposon TNT 1-94-like beta-barrel" evidence="5">
    <location>
        <begin position="1144"/>
        <end position="1202"/>
    </location>
</feature>
<sequence>MPAAAQGHITPMLKLAKILHTRGFHVTFVNTEFNQRRLLETRGPAALDGLPDFRFAAMWDGLSTPDADAHQNLPELCYAVMNTCLPQFMALLAKLNVPGSGVPPVTCIITDSVMSFAYEAAKEIGVPCAALWTSSACGFMGYRHSRQLIEQGFVPFKDEAQVTDKGHLDTVVHGFRGMCEGMRLRDFHSFIRTTDREDAMLNFVMAMAERLSLPNAVVLNTFDAIEGPVLDAMRDILPPMYTVGPLHRYASLVVPAGTAVDGLGSNLWKEEDDGLLEWLDGHGANSVVYVNYGSITVMTNEELLEFAWGLAGSGYPFVWNIRPDLVRGDTAVLPPEFMSSVGDRSMLTTWCAQEKVIAHEAVGVFLTHSGWNSTLESICAGVPMLSWPFFSEQQTNCRYKCTEWGIAMEIGGKVKRVELAQMIQEAMEGEKGHQMRHRSAEWKEMAVRATLPEIVVASNEPKIMKIVLRMLSASTELWRIIEEGYSPREPKKLIRREVVDDQLNATAINMIHMAVTPKDRAHIRSLKTAKEAWDKLDKLFLGNESIQSSRFDEVNNMTDNFVMNEGESPEEMYRRLITLAVQMQDLGAMFVDDHWIKRKFYNALLPYEEVKLMAIRQNASFRAMTSDEFLSEVIALDISKKNAEDLVARAHNTRKPNLALRIREREASDSDEDPMEEDNGERFVRKDKFKSLSKGFSKPDDAKVSFTKKPRAFIIREEYSSDEGEEHEDKNSNKEEVGVAAIAISTPSTSLFNSPNENLVTNKSHCLMAKVSSEVEPLSKPTSSSNAISIDDATSLTIKREIVGLDAFLTNMQGDTKTHVEALMAQLGAAQDLIEEKERLEREVANEIASLTQAHEEEQNLRMSLEASVITLEDSNNAIISQLTKDRDHALGLVGEILLEDDHKLLLEEVAILTKDFNPWRKHNALLLEVNALQEEALDEYYLLCKEKTSCCNHEEEIATLEKTKAKLLSLNGDVAKLESHKRLLMKMNSLQEEALMEHFRVNKAKEVQVFDITHPHPEHEDEVNRLKAKIDRLQIQVQYLEGVVEDKDGANEGSCNEAGVASKPKRKRRRRTKKKKNKENMRINHEEDDSHSRRGGVPDSTTRGFAGSNNPSHVLFVDYYGHIHARFIGPQEDNDYASGGAKWVVDSGATSHMTRSKEIVVDLEPSHSTVSYGDNTSSKVLGLGKVVVTPEISLVNVLLVETLG</sequence>
<feature type="coiled-coil region" evidence="3">
    <location>
        <begin position="820"/>
        <end position="857"/>
    </location>
</feature>
<evidence type="ECO:0000313" key="6">
    <source>
        <dbReference type="EMBL" id="KAK1682452.1"/>
    </source>
</evidence>
<protein>
    <recommendedName>
        <fullName evidence="5">Retrovirus-related Pol polyprotein from transposon TNT 1-94-like beta-barrel domain-containing protein</fullName>
    </recommendedName>
</protein>
<evidence type="ECO:0000256" key="3">
    <source>
        <dbReference type="SAM" id="Coils"/>
    </source>
</evidence>
<feature type="compositionally biased region" description="Basic and acidic residues" evidence="4">
    <location>
        <begin position="1079"/>
        <end position="1093"/>
    </location>
</feature>
<feature type="compositionally biased region" description="Basic residues" evidence="4">
    <location>
        <begin position="1064"/>
        <end position="1078"/>
    </location>
</feature>
<proteinExistence type="inferred from homology"/>
<dbReference type="InterPro" id="IPR002213">
    <property type="entry name" value="UDP_glucos_trans"/>
</dbReference>
<accession>A0AAD8TIG7</accession>
<keyword evidence="2" id="KW-0808">Transferase</keyword>
<comment type="similarity">
    <text evidence="1">Belongs to the UDP-glycosyltransferase family.</text>
</comment>
<dbReference type="PROSITE" id="PS00375">
    <property type="entry name" value="UDPGT"/>
    <property type="match status" value="1"/>
</dbReference>
<feature type="region of interest" description="Disordered" evidence="4">
    <location>
        <begin position="663"/>
        <end position="682"/>
    </location>
</feature>
<feature type="coiled-coil region" evidence="3">
    <location>
        <begin position="1017"/>
        <end position="1044"/>
    </location>
</feature>
<dbReference type="Pfam" id="PF00201">
    <property type="entry name" value="UDPGT"/>
    <property type="match status" value="1"/>
</dbReference>
<feature type="compositionally biased region" description="Polar residues" evidence="4">
    <location>
        <begin position="1100"/>
        <end position="1109"/>
    </location>
</feature>
<gene>
    <name evidence="6" type="ORF">QYE76_043300</name>
</gene>
<dbReference type="PANTHER" id="PTHR11926">
    <property type="entry name" value="GLUCOSYL/GLUCURONOSYL TRANSFERASES"/>
    <property type="match status" value="1"/>
</dbReference>
<dbReference type="AlphaFoldDB" id="A0AAD8TIG7"/>
<dbReference type="Gene3D" id="3.40.50.2000">
    <property type="entry name" value="Glycogen Phosphorylase B"/>
    <property type="match status" value="2"/>
</dbReference>
<dbReference type="GO" id="GO:0080043">
    <property type="term" value="F:quercetin 3-O-glucosyltransferase activity"/>
    <property type="evidence" value="ECO:0007669"/>
    <property type="project" value="TreeGrafter"/>
</dbReference>
<dbReference type="InterPro" id="IPR054722">
    <property type="entry name" value="PolX-like_BBD"/>
</dbReference>
<dbReference type="InterPro" id="IPR035595">
    <property type="entry name" value="UDP_glycos_trans_CS"/>
</dbReference>
<dbReference type="Proteomes" id="UP001231189">
    <property type="component" value="Unassembled WGS sequence"/>
</dbReference>
<dbReference type="SUPFAM" id="SSF53756">
    <property type="entry name" value="UDP-Glycosyltransferase/glycogen phosphorylase"/>
    <property type="match status" value="1"/>
</dbReference>
<dbReference type="FunFam" id="3.40.50.2000:FF:000027">
    <property type="entry name" value="Glycosyltransferase"/>
    <property type="match status" value="1"/>
</dbReference>
<evidence type="ECO:0000313" key="7">
    <source>
        <dbReference type="Proteomes" id="UP001231189"/>
    </source>
</evidence>
<keyword evidence="7" id="KW-1185">Reference proteome</keyword>
<comment type="caution">
    <text evidence="6">The sequence shown here is derived from an EMBL/GenBank/DDBJ whole genome shotgun (WGS) entry which is preliminary data.</text>
</comment>
<dbReference type="Pfam" id="PF14223">
    <property type="entry name" value="Retrotran_gag_2"/>
    <property type="match status" value="1"/>
</dbReference>
<name>A0AAD8TIG7_LOLMU</name>
<feature type="compositionally biased region" description="Acidic residues" evidence="4">
    <location>
        <begin position="669"/>
        <end position="679"/>
    </location>
</feature>
<evidence type="ECO:0000256" key="4">
    <source>
        <dbReference type="SAM" id="MobiDB-lite"/>
    </source>
</evidence>
<feature type="region of interest" description="Disordered" evidence="4">
    <location>
        <begin position="1048"/>
        <end position="1109"/>
    </location>
</feature>
<dbReference type="GO" id="GO:0080044">
    <property type="term" value="F:quercetin 7-O-glucosyltransferase activity"/>
    <property type="evidence" value="ECO:0007669"/>
    <property type="project" value="TreeGrafter"/>
</dbReference>
<organism evidence="6 7">
    <name type="scientific">Lolium multiflorum</name>
    <name type="common">Italian ryegrass</name>
    <name type="synonym">Lolium perenne subsp. multiflorum</name>
    <dbReference type="NCBI Taxonomy" id="4521"/>
    <lineage>
        <taxon>Eukaryota</taxon>
        <taxon>Viridiplantae</taxon>
        <taxon>Streptophyta</taxon>
        <taxon>Embryophyta</taxon>
        <taxon>Tracheophyta</taxon>
        <taxon>Spermatophyta</taxon>
        <taxon>Magnoliopsida</taxon>
        <taxon>Liliopsida</taxon>
        <taxon>Poales</taxon>
        <taxon>Poaceae</taxon>
        <taxon>BOP clade</taxon>
        <taxon>Pooideae</taxon>
        <taxon>Poodae</taxon>
        <taxon>Poeae</taxon>
        <taxon>Poeae Chloroplast Group 2 (Poeae type)</taxon>
        <taxon>Loliodinae</taxon>
        <taxon>Loliinae</taxon>
        <taxon>Lolium</taxon>
    </lineage>
</organism>
<dbReference type="EMBL" id="JAUUTY010000002">
    <property type="protein sequence ID" value="KAK1682452.1"/>
    <property type="molecule type" value="Genomic_DNA"/>
</dbReference>
<dbReference type="Pfam" id="PF22936">
    <property type="entry name" value="Pol_BBD"/>
    <property type="match status" value="1"/>
</dbReference>
<evidence type="ECO:0000256" key="2">
    <source>
        <dbReference type="ARBA" id="ARBA00022679"/>
    </source>
</evidence>
<dbReference type="CDD" id="cd03784">
    <property type="entry name" value="GT1_Gtf-like"/>
    <property type="match status" value="1"/>
</dbReference>
<evidence type="ECO:0000259" key="5">
    <source>
        <dbReference type="Pfam" id="PF22936"/>
    </source>
</evidence>